<dbReference type="InterPro" id="IPR000014">
    <property type="entry name" value="PAS"/>
</dbReference>
<evidence type="ECO:0000256" key="2">
    <source>
        <dbReference type="ARBA" id="ARBA00022643"/>
    </source>
</evidence>
<dbReference type="InterPro" id="IPR035965">
    <property type="entry name" value="PAS-like_dom_sf"/>
</dbReference>
<evidence type="ECO:0000259" key="5">
    <source>
        <dbReference type="PROSITE" id="PS50112"/>
    </source>
</evidence>
<proteinExistence type="predicted"/>
<gene>
    <name evidence="7" type="ORF">NDO55_01900</name>
</gene>
<reference evidence="7" key="1">
    <citation type="submission" date="2022-06" db="EMBL/GenBank/DDBJ databases">
        <title>Sphingomicrobium sedimins sp. nov., a marine bacterium isolated from tidal flat.</title>
        <authorList>
            <person name="Kim C.-H."/>
            <person name="Yoo Y."/>
            <person name="Kim J.-J."/>
        </authorList>
    </citation>
    <scope>NUCLEOTIDE SEQUENCE</scope>
    <source>
        <strain evidence="7">GRR-S6-50</strain>
    </source>
</reference>
<dbReference type="SUPFAM" id="SSF46894">
    <property type="entry name" value="C-terminal effector domain of the bipartite response regulators"/>
    <property type="match status" value="1"/>
</dbReference>
<evidence type="ECO:0000256" key="1">
    <source>
        <dbReference type="ARBA" id="ARBA00022630"/>
    </source>
</evidence>
<dbReference type="SMART" id="SM00421">
    <property type="entry name" value="HTH_LUXR"/>
    <property type="match status" value="1"/>
</dbReference>
<dbReference type="PROSITE" id="PS50113">
    <property type="entry name" value="PAC"/>
    <property type="match status" value="1"/>
</dbReference>
<keyword evidence="3" id="KW-0157">Chromophore</keyword>
<sequence>MIENSPIASVISDPRLPDNPIVAVNEAFIELTGFTREEILGRNCRFLAGPGTEPWLSETISEGVRDHKPVLVEILNYKKDGTPFRNAVVVAPIYDDEDELQYFLGSQVELSDSSPGPSTARRIESAEKVKMLSPRQKQVMTLVASGLRNKQIAWELGLSEKTVKMHRGLVMEKLGLRTSAELVRTAVEAGI</sequence>
<dbReference type="CDD" id="cd00130">
    <property type="entry name" value="PAS"/>
    <property type="match status" value="1"/>
</dbReference>
<dbReference type="InterPro" id="IPR036388">
    <property type="entry name" value="WH-like_DNA-bd_sf"/>
</dbReference>
<comment type="caution">
    <text evidence="7">The sequence shown here is derived from an EMBL/GenBank/DDBJ whole genome shotgun (WGS) entry which is preliminary data.</text>
</comment>
<evidence type="ECO:0000259" key="6">
    <source>
        <dbReference type="PROSITE" id="PS50113"/>
    </source>
</evidence>
<name>A0A9X2J3V1_9SPHN</name>
<dbReference type="AlphaFoldDB" id="A0A9X2J3V1"/>
<dbReference type="InterPro" id="IPR000700">
    <property type="entry name" value="PAS-assoc_C"/>
</dbReference>
<evidence type="ECO:0000259" key="4">
    <source>
        <dbReference type="PROSITE" id="PS50043"/>
    </source>
</evidence>
<keyword evidence="2" id="KW-0288">FMN</keyword>
<feature type="domain" description="PAS" evidence="5">
    <location>
        <begin position="1"/>
        <end position="67"/>
    </location>
</feature>
<evidence type="ECO:0000313" key="7">
    <source>
        <dbReference type="EMBL" id="MCM8556572.1"/>
    </source>
</evidence>
<organism evidence="7 8">
    <name type="scientific">Sphingomicrobium sediminis</name>
    <dbReference type="NCBI Taxonomy" id="2950949"/>
    <lineage>
        <taxon>Bacteria</taxon>
        <taxon>Pseudomonadati</taxon>
        <taxon>Pseudomonadota</taxon>
        <taxon>Alphaproteobacteria</taxon>
        <taxon>Sphingomonadales</taxon>
        <taxon>Sphingomonadaceae</taxon>
        <taxon>Sphingomicrobium</taxon>
    </lineage>
</organism>
<dbReference type="GO" id="GO:0006355">
    <property type="term" value="P:regulation of DNA-templated transcription"/>
    <property type="evidence" value="ECO:0007669"/>
    <property type="project" value="InterPro"/>
</dbReference>
<dbReference type="InterPro" id="IPR016032">
    <property type="entry name" value="Sig_transdc_resp-reg_C-effctor"/>
</dbReference>
<protein>
    <submittedName>
        <fullName evidence="7">LuxR C-terminal-related transcriptional regulator</fullName>
    </submittedName>
</protein>
<dbReference type="PANTHER" id="PTHR47429:SF2">
    <property type="entry name" value="PROTEIN TWIN LOV 1"/>
    <property type="match status" value="1"/>
</dbReference>
<feature type="domain" description="PAC" evidence="6">
    <location>
        <begin position="68"/>
        <end position="122"/>
    </location>
</feature>
<accession>A0A9X2J3V1</accession>
<feature type="domain" description="HTH luxR-type" evidence="4">
    <location>
        <begin position="125"/>
        <end position="190"/>
    </location>
</feature>
<dbReference type="PROSITE" id="PS50043">
    <property type="entry name" value="HTH_LUXR_2"/>
    <property type="match status" value="1"/>
</dbReference>
<dbReference type="PROSITE" id="PS50112">
    <property type="entry name" value="PAS"/>
    <property type="match status" value="1"/>
</dbReference>
<dbReference type="PRINTS" id="PR00038">
    <property type="entry name" value="HTHLUXR"/>
</dbReference>
<dbReference type="Pfam" id="PF00196">
    <property type="entry name" value="GerE"/>
    <property type="match status" value="1"/>
</dbReference>
<dbReference type="EMBL" id="JAMSHT010000001">
    <property type="protein sequence ID" value="MCM8556572.1"/>
    <property type="molecule type" value="Genomic_DNA"/>
</dbReference>
<dbReference type="CDD" id="cd06170">
    <property type="entry name" value="LuxR_C_like"/>
    <property type="match status" value="1"/>
</dbReference>
<keyword evidence="1" id="KW-0285">Flavoprotein</keyword>
<evidence type="ECO:0000313" key="8">
    <source>
        <dbReference type="Proteomes" id="UP001155128"/>
    </source>
</evidence>
<keyword evidence="8" id="KW-1185">Reference proteome</keyword>
<evidence type="ECO:0000256" key="3">
    <source>
        <dbReference type="ARBA" id="ARBA00022991"/>
    </source>
</evidence>
<dbReference type="SUPFAM" id="SSF55785">
    <property type="entry name" value="PYP-like sensor domain (PAS domain)"/>
    <property type="match status" value="1"/>
</dbReference>
<dbReference type="Pfam" id="PF13426">
    <property type="entry name" value="PAS_9"/>
    <property type="match status" value="1"/>
</dbReference>
<dbReference type="Gene3D" id="1.10.10.10">
    <property type="entry name" value="Winged helix-like DNA-binding domain superfamily/Winged helix DNA-binding domain"/>
    <property type="match status" value="1"/>
</dbReference>
<dbReference type="Proteomes" id="UP001155128">
    <property type="component" value="Unassembled WGS sequence"/>
</dbReference>
<dbReference type="GO" id="GO:0003677">
    <property type="term" value="F:DNA binding"/>
    <property type="evidence" value="ECO:0007669"/>
    <property type="project" value="InterPro"/>
</dbReference>
<dbReference type="InterPro" id="IPR001610">
    <property type="entry name" value="PAC"/>
</dbReference>
<dbReference type="NCBIfam" id="TIGR00229">
    <property type="entry name" value="sensory_box"/>
    <property type="match status" value="1"/>
</dbReference>
<dbReference type="RefSeq" id="WP_252115498.1">
    <property type="nucleotide sequence ID" value="NZ_JAMSHT010000001.1"/>
</dbReference>
<dbReference type="PANTHER" id="PTHR47429">
    <property type="entry name" value="PROTEIN TWIN LOV 1"/>
    <property type="match status" value="1"/>
</dbReference>
<dbReference type="SMART" id="SM00086">
    <property type="entry name" value="PAC"/>
    <property type="match status" value="1"/>
</dbReference>
<dbReference type="Gene3D" id="3.30.450.20">
    <property type="entry name" value="PAS domain"/>
    <property type="match status" value="1"/>
</dbReference>
<dbReference type="InterPro" id="IPR000792">
    <property type="entry name" value="Tscrpt_reg_LuxR_C"/>
</dbReference>